<keyword evidence="2" id="KW-1185">Reference proteome</keyword>
<dbReference type="GO" id="GO:0006729">
    <property type="term" value="P:tetrahydrobiopterin biosynthetic process"/>
    <property type="evidence" value="ECO:0007669"/>
    <property type="project" value="InterPro"/>
</dbReference>
<dbReference type="OrthoDB" id="3263285at2759"/>
<name>A0A0D0BWW2_9AGAR</name>
<evidence type="ECO:0000313" key="2">
    <source>
        <dbReference type="Proteomes" id="UP000053593"/>
    </source>
</evidence>
<dbReference type="Proteomes" id="UP000053593">
    <property type="component" value="Unassembled WGS sequence"/>
</dbReference>
<dbReference type="HOGENOM" id="CLU_1046045_0_0_1"/>
<gene>
    <name evidence="1" type="ORF">GYMLUDRAFT_100148</name>
</gene>
<proteinExistence type="predicted"/>
<dbReference type="AlphaFoldDB" id="A0A0D0BWW2"/>
<organism evidence="1 2">
    <name type="scientific">Collybiopsis luxurians FD-317 M1</name>
    <dbReference type="NCBI Taxonomy" id="944289"/>
    <lineage>
        <taxon>Eukaryota</taxon>
        <taxon>Fungi</taxon>
        <taxon>Dikarya</taxon>
        <taxon>Basidiomycota</taxon>
        <taxon>Agaricomycotina</taxon>
        <taxon>Agaricomycetes</taxon>
        <taxon>Agaricomycetidae</taxon>
        <taxon>Agaricales</taxon>
        <taxon>Marasmiineae</taxon>
        <taxon>Omphalotaceae</taxon>
        <taxon>Collybiopsis</taxon>
        <taxon>Collybiopsis luxurians</taxon>
    </lineage>
</organism>
<reference evidence="1 2" key="1">
    <citation type="submission" date="2014-04" db="EMBL/GenBank/DDBJ databases">
        <title>Evolutionary Origins and Diversification of the Mycorrhizal Mutualists.</title>
        <authorList>
            <consortium name="DOE Joint Genome Institute"/>
            <consortium name="Mycorrhizal Genomics Consortium"/>
            <person name="Kohler A."/>
            <person name="Kuo A."/>
            <person name="Nagy L.G."/>
            <person name="Floudas D."/>
            <person name="Copeland A."/>
            <person name="Barry K.W."/>
            <person name="Cichocki N."/>
            <person name="Veneault-Fourrey C."/>
            <person name="LaButti K."/>
            <person name="Lindquist E.A."/>
            <person name="Lipzen A."/>
            <person name="Lundell T."/>
            <person name="Morin E."/>
            <person name="Murat C."/>
            <person name="Riley R."/>
            <person name="Ohm R."/>
            <person name="Sun H."/>
            <person name="Tunlid A."/>
            <person name="Henrissat B."/>
            <person name="Grigoriev I.V."/>
            <person name="Hibbett D.S."/>
            <person name="Martin F."/>
        </authorList>
    </citation>
    <scope>NUCLEOTIDE SEQUENCE [LARGE SCALE GENOMIC DNA]</scope>
    <source>
        <strain evidence="1 2">FD-317 M1</strain>
    </source>
</reference>
<evidence type="ECO:0000313" key="1">
    <source>
        <dbReference type="EMBL" id="KIK54229.1"/>
    </source>
</evidence>
<evidence type="ECO:0008006" key="3">
    <source>
        <dbReference type="Google" id="ProtNLM"/>
    </source>
</evidence>
<dbReference type="InterPro" id="IPR036428">
    <property type="entry name" value="PCD_sf"/>
</dbReference>
<dbReference type="EMBL" id="KN834818">
    <property type="protein sequence ID" value="KIK54229.1"/>
    <property type="molecule type" value="Genomic_DNA"/>
</dbReference>
<dbReference type="Gene3D" id="3.30.1360.20">
    <property type="entry name" value="Transcriptional coactivator/pterin dehydratase"/>
    <property type="match status" value="1"/>
</dbReference>
<dbReference type="GO" id="GO:0008124">
    <property type="term" value="F:4-alpha-hydroxytetrahydrobiopterin dehydratase activity"/>
    <property type="evidence" value="ECO:0007669"/>
    <property type="project" value="InterPro"/>
</dbReference>
<protein>
    <recommendedName>
        <fullName evidence="3">CCHC-type domain-containing protein</fullName>
    </recommendedName>
</protein>
<accession>A0A0D0BWW2</accession>
<sequence length="266" mass="30526">MEQYLFPLRERIPWNFFTHTTAREHVVPLTFNVYKKDAEEGLPESLDPVPGNGLVYRTNYMFGQEESASRFIEDVKAIAKKERHDPNVLGLWNRLEWVGKFERAANSSDISRQHGPAVHIEIQTHEAYVPDEVVDLRPNRLAIEKSFGKDLIVPGLTMRDIRFAMLVDELFRERYVPPSTSSTQFDQSGIISLLRPPKSPLTVEYVISAIFRRRFCPCCGLPHPLKECPDRKQNPPFTPCSFCQKTGHWSPDCLGKEQKVDEAVGK</sequence>